<dbReference type="HOGENOM" id="CLU_161115_1_0_2"/>
<organism evidence="1 2">
    <name type="scientific">Methanomethylovorans hollandica (strain DSM 15978 / NBRC 107637 / DMS1)</name>
    <dbReference type="NCBI Taxonomy" id="867904"/>
    <lineage>
        <taxon>Archaea</taxon>
        <taxon>Methanobacteriati</taxon>
        <taxon>Methanobacteriota</taxon>
        <taxon>Stenosarchaea group</taxon>
        <taxon>Methanomicrobia</taxon>
        <taxon>Methanosarcinales</taxon>
        <taxon>Methanosarcinaceae</taxon>
        <taxon>Methanomethylovorans</taxon>
    </lineage>
</organism>
<dbReference type="EMBL" id="CP003362">
    <property type="protein sequence ID" value="AGB50158.1"/>
    <property type="molecule type" value="Genomic_DNA"/>
</dbReference>
<reference evidence="2" key="1">
    <citation type="submission" date="2012-02" db="EMBL/GenBank/DDBJ databases">
        <title>Complete sequence of chromosome of Methanomethylovorans hollandica DSM 15978.</title>
        <authorList>
            <person name="Lucas S."/>
            <person name="Copeland A."/>
            <person name="Lapidus A."/>
            <person name="Glavina del Rio T."/>
            <person name="Dalin E."/>
            <person name="Tice H."/>
            <person name="Bruce D."/>
            <person name="Goodwin L."/>
            <person name="Pitluck S."/>
            <person name="Peters L."/>
            <person name="Mikhailova N."/>
            <person name="Held B."/>
            <person name="Kyrpides N."/>
            <person name="Mavromatis K."/>
            <person name="Ivanova N."/>
            <person name="Brettin T."/>
            <person name="Detter J.C."/>
            <person name="Han C."/>
            <person name="Larimer F."/>
            <person name="Land M."/>
            <person name="Hauser L."/>
            <person name="Markowitz V."/>
            <person name="Cheng J.-F."/>
            <person name="Hugenholtz P."/>
            <person name="Woyke T."/>
            <person name="Wu D."/>
            <person name="Spring S."/>
            <person name="Schroeder M."/>
            <person name="Brambilla E."/>
            <person name="Klenk H.-P."/>
            <person name="Eisen J.A."/>
        </authorList>
    </citation>
    <scope>NUCLEOTIDE SEQUENCE [LARGE SCALE GENOMIC DNA]</scope>
    <source>
        <strain evidence="2">DSM 15978 / NBRC 107637 / DMS1</strain>
    </source>
</reference>
<dbReference type="RefSeq" id="WP_015325323.1">
    <property type="nucleotide sequence ID" value="NC_019977.1"/>
</dbReference>
<name>L0L181_METHD</name>
<dbReference type="KEGG" id="mhz:Metho_1986"/>
<gene>
    <name evidence="1" type="ordered locus">Metho_1986</name>
</gene>
<dbReference type="GeneID" id="14406499"/>
<dbReference type="InterPro" id="IPR020501">
    <property type="entry name" value="Uncharacterised_AF1218"/>
</dbReference>
<dbReference type="Proteomes" id="UP000010866">
    <property type="component" value="Chromosome"/>
</dbReference>
<protein>
    <recommendedName>
        <fullName evidence="3">DUF2551 domain-containing protein</fullName>
    </recommendedName>
</protein>
<evidence type="ECO:0008006" key="3">
    <source>
        <dbReference type="Google" id="ProtNLM"/>
    </source>
</evidence>
<dbReference type="Pfam" id="PF10826">
    <property type="entry name" value="DUF2551"/>
    <property type="match status" value="1"/>
</dbReference>
<proteinExistence type="predicted"/>
<dbReference type="STRING" id="867904.Metho_1986"/>
<dbReference type="OrthoDB" id="130005at2157"/>
<evidence type="ECO:0000313" key="2">
    <source>
        <dbReference type="Proteomes" id="UP000010866"/>
    </source>
</evidence>
<evidence type="ECO:0000313" key="1">
    <source>
        <dbReference type="EMBL" id="AGB50158.1"/>
    </source>
</evidence>
<accession>L0L181</accession>
<dbReference type="AlphaFoldDB" id="L0L181"/>
<sequence length="103" mass="11961">MFVLETIEDRVRERLIKYLSRDDTGIRKVVLQLFLEGDKFTTGDVYGYLNKTDFNVSYRGVSAMVGLMNTRLGILSIDVTGDHNIYLLKEDYRDVVRSVLENY</sequence>
<keyword evidence="2" id="KW-1185">Reference proteome</keyword>